<evidence type="ECO:0000256" key="1">
    <source>
        <dbReference type="ARBA" id="ARBA00001946"/>
    </source>
</evidence>
<evidence type="ECO:0000256" key="11">
    <source>
        <dbReference type="ARBA" id="ARBA00022840"/>
    </source>
</evidence>
<name>A0A5K7SFD9_9BACT</name>
<dbReference type="SUPFAM" id="SSF56059">
    <property type="entry name" value="Glutathione synthetase ATP-binding domain-like"/>
    <property type="match status" value="1"/>
</dbReference>
<dbReference type="InterPro" id="IPR013815">
    <property type="entry name" value="ATP_grasp_subdomain_1"/>
</dbReference>
<dbReference type="PANTHER" id="PTHR43030">
    <property type="entry name" value="PHOSPHOENOLPYRUVATE SYNTHASE"/>
    <property type="match status" value="1"/>
</dbReference>
<evidence type="ECO:0000256" key="13">
    <source>
        <dbReference type="ARBA" id="ARBA00033470"/>
    </source>
</evidence>
<keyword evidence="9" id="KW-0547">Nucleotide-binding</keyword>
<keyword evidence="17" id="KW-1185">Reference proteome</keyword>
<dbReference type="PANTHER" id="PTHR43030:SF1">
    <property type="entry name" value="PHOSPHOENOLPYRUVATE SYNTHASE"/>
    <property type="match status" value="1"/>
</dbReference>
<dbReference type="RefSeq" id="WP_318348471.1">
    <property type="nucleotide sequence ID" value="NZ_AP018694.1"/>
</dbReference>
<dbReference type="GO" id="GO:0008986">
    <property type="term" value="F:pyruvate, water dikinase activity"/>
    <property type="evidence" value="ECO:0007669"/>
    <property type="project" value="UniProtKB-EC"/>
</dbReference>
<organism evidence="16 17">
    <name type="scientific">Aquipluma nitroreducens</name>
    <dbReference type="NCBI Taxonomy" id="2010828"/>
    <lineage>
        <taxon>Bacteria</taxon>
        <taxon>Pseudomonadati</taxon>
        <taxon>Bacteroidota</taxon>
        <taxon>Bacteroidia</taxon>
        <taxon>Marinilabiliales</taxon>
        <taxon>Prolixibacteraceae</taxon>
        <taxon>Aquipluma</taxon>
    </lineage>
</organism>
<dbReference type="Pfam" id="PF01326">
    <property type="entry name" value="PPDK_N"/>
    <property type="match status" value="1"/>
</dbReference>
<dbReference type="GO" id="GO:0005524">
    <property type="term" value="F:ATP binding"/>
    <property type="evidence" value="ECO:0007669"/>
    <property type="project" value="UniProtKB-KW"/>
</dbReference>
<dbReference type="GO" id="GO:0046872">
    <property type="term" value="F:metal ion binding"/>
    <property type="evidence" value="ECO:0007669"/>
    <property type="project" value="UniProtKB-KW"/>
</dbReference>
<evidence type="ECO:0000256" key="3">
    <source>
        <dbReference type="ARBA" id="ARBA00004742"/>
    </source>
</evidence>
<comment type="catalytic activity">
    <reaction evidence="14">
        <text>pyruvate + ATP + H2O = phosphoenolpyruvate + AMP + phosphate + 2 H(+)</text>
        <dbReference type="Rhea" id="RHEA:11364"/>
        <dbReference type="ChEBI" id="CHEBI:15361"/>
        <dbReference type="ChEBI" id="CHEBI:15377"/>
        <dbReference type="ChEBI" id="CHEBI:15378"/>
        <dbReference type="ChEBI" id="CHEBI:30616"/>
        <dbReference type="ChEBI" id="CHEBI:43474"/>
        <dbReference type="ChEBI" id="CHEBI:58702"/>
        <dbReference type="ChEBI" id="CHEBI:456215"/>
        <dbReference type="EC" id="2.7.9.2"/>
    </reaction>
</comment>
<evidence type="ECO:0000313" key="16">
    <source>
        <dbReference type="EMBL" id="BBE20311.1"/>
    </source>
</evidence>
<keyword evidence="11" id="KW-0067">ATP-binding</keyword>
<dbReference type="EMBL" id="AP018694">
    <property type="protein sequence ID" value="BBE20311.1"/>
    <property type="molecule type" value="Genomic_DNA"/>
</dbReference>
<evidence type="ECO:0000256" key="4">
    <source>
        <dbReference type="ARBA" id="ARBA00007837"/>
    </source>
</evidence>
<dbReference type="EC" id="2.7.9.2" evidence="5"/>
<gene>
    <name evidence="16" type="ORF">AQPE_4502</name>
</gene>
<comment type="cofactor">
    <cofactor evidence="1">
        <name>Mg(2+)</name>
        <dbReference type="ChEBI" id="CHEBI:18420"/>
    </cofactor>
</comment>
<comment type="pathway">
    <text evidence="3">Carbohydrate biosynthesis; gluconeogenesis.</text>
</comment>
<dbReference type="InterPro" id="IPR002192">
    <property type="entry name" value="PPDK_AMP/ATP-bd"/>
</dbReference>
<evidence type="ECO:0000256" key="8">
    <source>
        <dbReference type="ARBA" id="ARBA00022723"/>
    </source>
</evidence>
<keyword evidence="8" id="KW-0479">Metal-binding</keyword>
<dbReference type="KEGG" id="anf:AQPE_4502"/>
<accession>A0A5K7SFD9</accession>
<dbReference type="AlphaFoldDB" id="A0A5K7SFD9"/>
<proteinExistence type="inferred from homology"/>
<evidence type="ECO:0000256" key="5">
    <source>
        <dbReference type="ARBA" id="ARBA00011996"/>
    </source>
</evidence>
<protein>
    <recommendedName>
        <fullName evidence="6">Phosphoenolpyruvate synthase</fullName>
        <ecNumber evidence="5">2.7.9.2</ecNumber>
    </recommendedName>
    <alternativeName>
        <fullName evidence="13">Pyruvate, water dikinase</fullName>
    </alternativeName>
</protein>
<evidence type="ECO:0000256" key="10">
    <source>
        <dbReference type="ARBA" id="ARBA00022777"/>
    </source>
</evidence>
<evidence type="ECO:0000259" key="15">
    <source>
        <dbReference type="Pfam" id="PF01326"/>
    </source>
</evidence>
<evidence type="ECO:0000256" key="7">
    <source>
        <dbReference type="ARBA" id="ARBA00022679"/>
    </source>
</evidence>
<comment type="similarity">
    <text evidence="4">Belongs to the PEP-utilizing enzyme family.</text>
</comment>
<reference evidence="16" key="1">
    <citation type="journal article" date="2020" name="Int. J. Syst. Evol. Microbiol.">
        <title>Aquipluma nitroreducens gen. nov. sp. nov., a novel facultatively anaerobic bacterium isolated from a freshwater lake.</title>
        <authorList>
            <person name="Watanabe M."/>
            <person name="Kojima H."/>
            <person name="Fukui M."/>
        </authorList>
    </citation>
    <scope>NUCLEOTIDE SEQUENCE</scope>
    <source>
        <strain evidence="16">MeG22</strain>
    </source>
</reference>
<comment type="function">
    <text evidence="2">Catalyzes the phosphorylation of pyruvate to phosphoenolpyruvate.</text>
</comment>
<evidence type="ECO:0000256" key="9">
    <source>
        <dbReference type="ARBA" id="ARBA00022741"/>
    </source>
</evidence>
<sequence>MENIDSVTLSSIYKLKKSDRDIFQELMPTKVKEILLLATLYDSYSIVREGQFTDKIFGEFLQLNLYTYPRFTSVNSEEEALRMIKTREFELVIIMVGVDKSIPILAADAIYKIKPQVPILLLVNNNGDLRYFQTSSTKIESIDRVFVWNGNSNVFLAMIKYIEDKKNVEADTLNGNVRVVLLIEDSIQYYSRYLPMLYTNIMTQTQNLVEDKSADELHKIMKLRGRPKVILVSSYEEAVIAINKYQKYLLSVISDVKFPRNGVDDEEAGVDILKYVSSVLRFQIPILLQSHDVNNAQKALDVGADFINKNSESLSLDIHNFIYKRLGFGNFAFKDIDGNPIMIAHNMAEFQEMFRIIPESALTYHGQRNSFSTWLMARGEINIAEQLLPRRLEDFKNANELRQFCLNVFAKERIQKLRGTIINFDPTLVSGNRFVVRLGKGSLGGKGRGMAFMCNFLENIDFAQIIPEMNIRIPATAVIGAGEFDKFLENNNMFEEIYSSNDYERTKTIFLESQFDEELQKRLYSYLEKMKKPLAIRSSGLFEDSLMQPFSGVYSTYLIPNNHPDIAIRFQQLETAIKLVYASIFTESAMSYFEAVDYKIEEEKMAVIIQEVVGHQYSDHYYPSISGVAQSYNFYPVSYMEPEDGFAVAAIGLGMYVVGGENAYRFCPKYPQINTLSDHDLVRDSQKEFYSIDMDHTQFDLENGGENAAIKKMKISSAEKDGVLQHCASVFDYENDCLIPGIDSPGLRVIDFANILKYKHIPLANTLTLLLKLFREAMGSPVEIEYAVDLENGENQLPTFYLLQIKPLIRRDDQLAVNVGDVDPEKTIMFARRGMGNGIISGITDVIFVDPDRFDKMKTREIAVEISKFNRKMDFLNKEYILVGPGRWGTRDPFTGIPVAWANISKARVIVEMGLKDFPLDGSLGSHFFHNVTSMNVGYFTIPHNSSDSNINMEILKNRPVIEEGKYIKHVSFEKPLHIIMDGKNREALISIE</sequence>
<dbReference type="Proteomes" id="UP001193389">
    <property type="component" value="Chromosome"/>
</dbReference>
<evidence type="ECO:0000313" key="17">
    <source>
        <dbReference type="Proteomes" id="UP001193389"/>
    </source>
</evidence>
<feature type="domain" description="Pyruvate phosphate dikinase AMP/ATP-binding" evidence="15">
    <location>
        <begin position="442"/>
        <end position="819"/>
    </location>
</feature>
<evidence type="ECO:0000256" key="6">
    <source>
        <dbReference type="ARBA" id="ARBA00021623"/>
    </source>
</evidence>
<evidence type="ECO:0000256" key="2">
    <source>
        <dbReference type="ARBA" id="ARBA00002988"/>
    </source>
</evidence>
<keyword evidence="12" id="KW-0460">Magnesium</keyword>
<dbReference type="Gene3D" id="3.30.1490.20">
    <property type="entry name" value="ATP-grasp fold, A domain"/>
    <property type="match status" value="1"/>
</dbReference>
<dbReference type="InterPro" id="IPR006319">
    <property type="entry name" value="PEP_synth"/>
</dbReference>
<evidence type="ECO:0000256" key="14">
    <source>
        <dbReference type="ARBA" id="ARBA00047700"/>
    </source>
</evidence>
<keyword evidence="10" id="KW-0418">Kinase</keyword>
<evidence type="ECO:0000256" key="12">
    <source>
        <dbReference type="ARBA" id="ARBA00022842"/>
    </source>
</evidence>
<keyword evidence="7" id="KW-0808">Transferase</keyword>